<dbReference type="EMBL" id="JRKL02001103">
    <property type="protein sequence ID" value="KAF3966035.1"/>
    <property type="molecule type" value="Genomic_DNA"/>
</dbReference>
<dbReference type="Gene3D" id="2.160.20.10">
    <property type="entry name" value="Single-stranded right-handed beta-helix, Pectin lyase-like"/>
    <property type="match status" value="2"/>
</dbReference>
<comment type="similarity">
    <text evidence="2 6">Belongs to the glycosyl hydrolase 28 family.</text>
</comment>
<evidence type="ECO:0000256" key="2">
    <source>
        <dbReference type="ARBA" id="ARBA00008834"/>
    </source>
</evidence>
<evidence type="ECO:0000256" key="4">
    <source>
        <dbReference type="ARBA" id="ARBA00022801"/>
    </source>
</evidence>
<comment type="caution">
    <text evidence="8">The sequence shown here is derived from an EMBL/GenBank/DDBJ whole genome shotgun (WGS) entry which is preliminary data.</text>
</comment>
<evidence type="ECO:0000256" key="5">
    <source>
        <dbReference type="ARBA" id="ARBA00023295"/>
    </source>
</evidence>
<dbReference type="GO" id="GO:0004650">
    <property type="term" value="F:polygalacturonase activity"/>
    <property type="evidence" value="ECO:0007669"/>
    <property type="project" value="InterPro"/>
</dbReference>
<dbReference type="PANTHER" id="PTHR31339">
    <property type="entry name" value="PECTIN LYASE-RELATED"/>
    <property type="match status" value="1"/>
</dbReference>
<feature type="chain" id="PRO_5035213340" description="Polygalacturonase" evidence="7">
    <location>
        <begin position="30"/>
        <end position="444"/>
    </location>
</feature>
<keyword evidence="3" id="KW-0134">Cell wall</keyword>
<evidence type="ECO:0000256" key="6">
    <source>
        <dbReference type="RuleBase" id="RU361169"/>
    </source>
</evidence>
<evidence type="ECO:0000313" key="8">
    <source>
        <dbReference type="EMBL" id="KAF3966035.1"/>
    </source>
</evidence>
<dbReference type="Proteomes" id="UP000737018">
    <property type="component" value="Unassembled WGS sequence"/>
</dbReference>
<dbReference type="InterPro" id="IPR011050">
    <property type="entry name" value="Pectin_lyase_fold/virulence"/>
</dbReference>
<comment type="subcellular location">
    <subcellularLocation>
        <location evidence="1">Secreted</location>
        <location evidence="1">Cell wall</location>
    </subcellularLocation>
</comment>
<sequence length="444" mass="48106">MGLCLKLRTSHVISVIVILGILTLRVAECRNKHHHHGDNGGKIEYPAINCRKHSAVLTDFGAVGDGKTSNTKAFNAAIQKLSTYASDGGAQLIVPPGKWLTGSFNLTSHFTLFLHKDADESEWPAIPVLPSYGRGRDAPGGRLSALIFGSNLTDVVITGNNGTIDGQGSTWWKKFRAGESNVTRPYMIEIINVLVKGLTILAPVDSPNTDGVDPDSCTNTRIEDCFIVSGDDCIAVKSGWDEYGIKVGMPTQHLIIRRLTCISPDSATIALGSEMSGGIQDVRAEDITAIDTESGVRIKTAVGRGGYVKDIYVRRMTLKTMKYVFWMAGNYNQHPDPKYDPKAIPEIKGINYRDVVAENVTYSAKLDGIQGDPFTGICISNVTITLTEKPKKLQWNCTDIAGVTSNVTPTPCALLPEKQGVDCAFPTDRLPIDDVQLKTCSAAH</sequence>
<evidence type="ECO:0008006" key="10">
    <source>
        <dbReference type="Google" id="ProtNLM"/>
    </source>
</evidence>
<protein>
    <recommendedName>
        <fullName evidence="10">Polygalacturonase</fullName>
    </recommendedName>
</protein>
<dbReference type="PANTHER" id="PTHR31339:SF12">
    <property type="entry name" value="ENDO-POLYGALACTURONASE-LIKE PROTEIN"/>
    <property type="match status" value="1"/>
</dbReference>
<evidence type="ECO:0000256" key="1">
    <source>
        <dbReference type="ARBA" id="ARBA00004191"/>
    </source>
</evidence>
<dbReference type="GO" id="GO:0005975">
    <property type="term" value="P:carbohydrate metabolic process"/>
    <property type="evidence" value="ECO:0007669"/>
    <property type="project" value="InterPro"/>
</dbReference>
<dbReference type="SUPFAM" id="SSF51126">
    <property type="entry name" value="Pectin lyase-like"/>
    <property type="match status" value="1"/>
</dbReference>
<dbReference type="InterPro" id="IPR000743">
    <property type="entry name" value="Glyco_hydro_28"/>
</dbReference>
<dbReference type="AlphaFoldDB" id="A0A8J4RGP6"/>
<dbReference type="OrthoDB" id="187139at2759"/>
<keyword evidence="7" id="KW-0732">Signal</keyword>
<evidence type="ECO:0000256" key="7">
    <source>
        <dbReference type="SAM" id="SignalP"/>
    </source>
</evidence>
<gene>
    <name evidence="8" type="ORF">CMV_009829</name>
</gene>
<organism evidence="8 9">
    <name type="scientific">Castanea mollissima</name>
    <name type="common">Chinese chestnut</name>
    <dbReference type="NCBI Taxonomy" id="60419"/>
    <lineage>
        <taxon>Eukaryota</taxon>
        <taxon>Viridiplantae</taxon>
        <taxon>Streptophyta</taxon>
        <taxon>Embryophyta</taxon>
        <taxon>Tracheophyta</taxon>
        <taxon>Spermatophyta</taxon>
        <taxon>Magnoliopsida</taxon>
        <taxon>eudicotyledons</taxon>
        <taxon>Gunneridae</taxon>
        <taxon>Pentapetalae</taxon>
        <taxon>rosids</taxon>
        <taxon>fabids</taxon>
        <taxon>Fagales</taxon>
        <taxon>Fagaceae</taxon>
        <taxon>Castanea</taxon>
    </lineage>
</organism>
<evidence type="ECO:0000313" key="9">
    <source>
        <dbReference type="Proteomes" id="UP000737018"/>
    </source>
</evidence>
<dbReference type="InterPro" id="IPR051801">
    <property type="entry name" value="GH28_Enzymes"/>
</dbReference>
<proteinExistence type="inferred from homology"/>
<reference evidence="8" key="1">
    <citation type="submission" date="2020-03" db="EMBL/GenBank/DDBJ databases">
        <title>Castanea mollissima Vanexum genome sequencing.</title>
        <authorList>
            <person name="Staton M."/>
        </authorList>
    </citation>
    <scope>NUCLEOTIDE SEQUENCE</scope>
    <source>
        <tissue evidence="8">Leaf</tissue>
    </source>
</reference>
<feature type="signal peptide" evidence="7">
    <location>
        <begin position="1"/>
        <end position="29"/>
    </location>
</feature>
<name>A0A8J4RGP6_9ROSI</name>
<keyword evidence="9" id="KW-1185">Reference proteome</keyword>
<dbReference type="InterPro" id="IPR012334">
    <property type="entry name" value="Pectin_lyas_fold"/>
</dbReference>
<dbReference type="Pfam" id="PF00295">
    <property type="entry name" value="Glyco_hydro_28"/>
    <property type="match status" value="1"/>
</dbReference>
<accession>A0A8J4RGP6</accession>
<evidence type="ECO:0000256" key="3">
    <source>
        <dbReference type="ARBA" id="ARBA00022512"/>
    </source>
</evidence>
<keyword evidence="4 6" id="KW-0378">Hydrolase</keyword>
<keyword evidence="3" id="KW-0964">Secreted</keyword>
<keyword evidence="5 6" id="KW-0326">Glycosidase</keyword>